<sequence length="296" mass="32398">MALLRRRRRTPIGGESYRDSDHALMPIPPTGGLVSLQLRNVEGRPLPGVTVTIVESEGLRRVVTESPTDPFGFYTAAVPSGSYTLRASLGGYSALTRDLIVGRGEHAALGALILNADQGSTRPSPGEWVIDDAHSRLGFVARHIALSRVYGQFTRFRGSIQIAEAIEDSSIDVVIDAASIETHNPQRDAHLRSQDFLAVDEHPQLQFSSTRFVVRSGNSWTIDGDLTIRGRTNDVRLDTTYLGTQTWNGTRIGATASTSLHREHFTLNWQQMVARGVPVVGSTIQIHLDVQAVLQL</sequence>
<dbReference type="EMBL" id="JBHSIM010000044">
    <property type="protein sequence ID" value="MFC4834874.1"/>
    <property type="molecule type" value="Genomic_DNA"/>
</dbReference>
<keyword evidence="5" id="KW-1185">Reference proteome</keyword>
<gene>
    <name evidence="4" type="ORF">ACFPEL_20855</name>
</gene>
<dbReference type="Gene3D" id="2.60.40.1120">
    <property type="entry name" value="Carboxypeptidase-like, regulatory domain"/>
    <property type="match status" value="1"/>
</dbReference>
<dbReference type="Proteomes" id="UP001595909">
    <property type="component" value="Unassembled WGS sequence"/>
</dbReference>
<dbReference type="RefSeq" id="WP_274189658.1">
    <property type="nucleotide sequence ID" value="NZ_BAABHN010000044.1"/>
</dbReference>
<name>A0ABV9RKZ6_9PSEU</name>
<dbReference type="Pfam" id="PF13620">
    <property type="entry name" value="CarboxypepD_reg"/>
    <property type="match status" value="1"/>
</dbReference>
<evidence type="ECO:0000259" key="3">
    <source>
        <dbReference type="SMART" id="SM00867"/>
    </source>
</evidence>
<feature type="region of interest" description="Disordered" evidence="2">
    <location>
        <begin position="1"/>
        <end position="24"/>
    </location>
</feature>
<organism evidence="4 5">
    <name type="scientific">Actinomycetospora chibensis</name>
    <dbReference type="NCBI Taxonomy" id="663606"/>
    <lineage>
        <taxon>Bacteria</taxon>
        <taxon>Bacillati</taxon>
        <taxon>Actinomycetota</taxon>
        <taxon>Actinomycetes</taxon>
        <taxon>Pseudonocardiales</taxon>
        <taxon>Pseudonocardiaceae</taxon>
        <taxon>Actinomycetospora</taxon>
    </lineage>
</organism>
<dbReference type="Gene3D" id="2.40.128.110">
    <property type="entry name" value="Lipid/polyisoprenoid-binding, YceI-like"/>
    <property type="match status" value="1"/>
</dbReference>
<accession>A0ABV9RKZ6</accession>
<evidence type="ECO:0000313" key="4">
    <source>
        <dbReference type="EMBL" id="MFC4834874.1"/>
    </source>
</evidence>
<dbReference type="SUPFAM" id="SSF101874">
    <property type="entry name" value="YceI-like"/>
    <property type="match status" value="1"/>
</dbReference>
<comment type="caution">
    <text evidence="4">The sequence shown here is derived from an EMBL/GenBank/DDBJ whole genome shotgun (WGS) entry which is preliminary data.</text>
</comment>
<dbReference type="PANTHER" id="PTHR34406:SF1">
    <property type="entry name" value="PROTEIN YCEI"/>
    <property type="match status" value="1"/>
</dbReference>
<evidence type="ECO:0000256" key="2">
    <source>
        <dbReference type="SAM" id="MobiDB-lite"/>
    </source>
</evidence>
<proteinExistence type="inferred from homology"/>
<dbReference type="InterPro" id="IPR036761">
    <property type="entry name" value="TTHA0802/YceI-like_sf"/>
</dbReference>
<dbReference type="InterPro" id="IPR008969">
    <property type="entry name" value="CarboxyPept-like_regulatory"/>
</dbReference>
<comment type="similarity">
    <text evidence="1">Belongs to the UPF0312 family.</text>
</comment>
<evidence type="ECO:0000313" key="5">
    <source>
        <dbReference type="Proteomes" id="UP001595909"/>
    </source>
</evidence>
<dbReference type="SMART" id="SM00867">
    <property type="entry name" value="YceI"/>
    <property type="match status" value="1"/>
</dbReference>
<protein>
    <submittedName>
        <fullName evidence="4">YceI family protein</fullName>
    </submittedName>
</protein>
<feature type="domain" description="Lipid/polyisoprenoid-binding YceI-like" evidence="3">
    <location>
        <begin position="127"/>
        <end position="293"/>
    </location>
</feature>
<feature type="compositionally biased region" description="Basic residues" evidence="2">
    <location>
        <begin position="1"/>
        <end position="10"/>
    </location>
</feature>
<dbReference type="PANTHER" id="PTHR34406">
    <property type="entry name" value="PROTEIN YCEI"/>
    <property type="match status" value="1"/>
</dbReference>
<dbReference type="SUPFAM" id="SSF49464">
    <property type="entry name" value="Carboxypeptidase regulatory domain-like"/>
    <property type="match status" value="1"/>
</dbReference>
<evidence type="ECO:0000256" key="1">
    <source>
        <dbReference type="ARBA" id="ARBA00008812"/>
    </source>
</evidence>
<dbReference type="InterPro" id="IPR007372">
    <property type="entry name" value="Lipid/polyisoprenoid-bd_YceI"/>
</dbReference>
<reference evidence="5" key="1">
    <citation type="journal article" date="2019" name="Int. J. Syst. Evol. Microbiol.">
        <title>The Global Catalogue of Microorganisms (GCM) 10K type strain sequencing project: providing services to taxonomists for standard genome sequencing and annotation.</title>
        <authorList>
            <consortium name="The Broad Institute Genomics Platform"/>
            <consortium name="The Broad Institute Genome Sequencing Center for Infectious Disease"/>
            <person name="Wu L."/>
            <person name="Ma J."/>
        </authorList>
    </citation>
    <scope>NUCLEOTIDE SEQUENCE [LARGE SCALE GENOMIC DNA]</scope>
    <source>
        <strain evidence="5">CCUG 50347</strain>
    </source>
</reference>
<dbReference type="Pfam" id="PF04264">
    <property type="entry name" value="YceI"/>
    <property type="match status" value="1"/>
</dbReference>